<dbReference type="PANTHER" id="PTHR11596:SF91">
    <property type="entry name" value="ALKALINE PHOSPHATASE-RELATED"/>
    <property type="match status" value="1"/>
</dbReference>
<dbReference type="InterPro" id="IPR018299">
    <property type="entry name" value="Alkaline_phosphatase_AS"/>
</dbReference>
<feature type="region of interest" description="Disordered" evidence="10">
    <location>
        <begin position="105"/>
        <end position="129"/>
    </location>
</feature>
<evidence type="ECO:0000256" key="7">
    <source>
        <dbReference type="ARBA" id="ARBA00022833"/>
    </source>
</evidence>
<accession>A0ABQ9G8D8</accession>
<keyword evidence="8 9" id="KW-0460">Magnesium</keyword>
<keyword evidence="12" id="KW-1185">Reference proteome</keyword>
<feature type="region of interest" description="Disordered" evidence="10">
    <location>
        <begin position="63"/>
        <end position="87"/>
    </location>
</feature>
<evidence type="ECO:0000256" key="10">
    <source>
        <dbReference type="SAM" id="MobiDB-lite"/>
    </source>
</evidence>
<comment type="catalytic activity">
    <reaction evidence="9">
        <text>a phosphate monoester + H2O = an alcohol + phosphate</text>
        <dbReference type="Rhea" id="RHEA:15017"/>
        <dbReference type="ChEBI" id="CHEBI:15377"/>
        <dbReference type="ChEBI" id="CHEBI:30879"/>
        <dbReference type="ChEBI" id="CHEBI:43474"/>
        <dbReference type="ChEBI" id="CHEBI:67140"/>
        <dbReference type="EC" id="3.1.3.1"/>
    </reaction>
</comment>
<dbReference type="SUPFAM" id="SSF53649">
    <property type="entry name" value="Alkaline phosphatase-like"/>
    <property type="match status" value="4"/>
</dbReference>
<feature type="compositionally biased region" description="Basic and acidic residues" evidence="10">
    <location>
        <begin position="899"/>
        <end position="912"/>
    </location>
</feature>
<dbReference type="PANTHER" id="PTHR11596">
    <property type="entry name" value="ALKALINE PHOSPHATASE"/>
    <property type="match status" value="1"/>
</dbReference>
<keyword evidence="6 9" id="KW-0378">Hydrolase</keyword>
<dbReference type="Proteomes" id="UP001159363">
    <property type="component" value="Chromosome 14"/>
</dbReference>
<evidence type="ECO:0000256" key="5">
    <source>
        <dbReference type="ARBA" id="ARBA00022723"/>
    </source>
</evidence>
<evidence type="ECO:0000256" key="1">
    <source>
        <dbReference type="ARBA" id="ARBA00001946"/>
    </source>
</evidence>
<evidence type="ECO:0000256" key="2">
    <source>
        <dbReference type="ARBA" id="ARBA00001947"/>
    </source>
</evidence>
<proteinExistence type="inferred from homology"/>
<evidence type="ECO:0000256" key="9">
    <source>
        <dbReference type="RuleBase" id="RU003947"/>
    </source>
</evidence>
<evidence type="ECO:0000313" key="12">
    <source>
        <dbReference type="Proteomes" id="UP001159363"/>
    </source>
</evidence>
<organism evidence="11 12">
    <name type="scientific">Dryococelus australis</name>
    <dbReference type="NCBI Taxonomy" id="614101"/>
    <lineage>
        <taxon>Eukaryota</taxon>
        <taxon>Metazoa</taxon>
        <taxon>Ecdysozoa</taxon>
        <taxon>Arthropoda</taxon>
        <taxon>Hexapoda</taxon>
        <taxon>Insecta</taxon>
        <taxon>Pterygota</taxon>
        <taxon>Neoptera</taxon>
        <taxon>Polyneoptera</taxon>
        <taxon>Phasmatodea</taxon>
        <taxon>Verophasmatodea</taxon>
        <taxon>Anareolatae</taxon>
        <taxon>Phasmatidae</taxon>
        <taxon>Eurycanthinae</taxon>
        <taxon>Dryococelus</taxon>
    </lineage>
</organism>
<comment type="similarity">
    <text evidence="3">Belongs to the alkaline phosphatase family.</text>
</comment>
<comment type="cofactor">
    <cofactor evidence="2">
        <name>Zn(2+)</name>
        <dbReference type="ChEBI" id="CHEBI:29105"/>
    </cofactor>
</comment>
<feature type="compositionally biased region" description="Acidic residues" evidence="10">
    <location>
        <begin position="913"/>
        <end position="941"/>
    </location>
</feature>
<reference evidence="11 12" key="1">
    <citation type="submission" date="2023-02" db="EMBL/GenBank/DDBJ databases">
        <title>LHISI_Scaffold_Assembly.</title>
        <authorList>
            <person name="Stuart O.P."/>
            <person name="Cleave R."/>
            <person name="Magrath M.J.L."/>
            <person name="Mikheyev A.S."/>
        </authorList>
    </citation>
    <scope>NUCLEOTIDE SEQUENCE [LARGE SCALE GENOMIC DNA]</scope>
    <source>
        <strain evidence="11">Daus_M_001</strain>
        <tissue evidence="11">Leg muscle</tissue>
    </source>
</reference>
<gene>
    <name evidence="11" type="ORF">PR048_031596</name>
</gene>
<dbReference type="InterPro" id="IPR001952">
    <property type="entry name" value="Alkaline_phosphatase"/>
</dbReference>
<dbReference type="Gene3D" id="3.40.720.10">
    <property type="entry name" value="Alkaline Phosphatase, subunit A"/>
    <property type="match status" value="5"/>
</dbReference>
<evidence type="ECO:0000313" key="11">
    <source>
        <dbReference type="EMBL" id="KAJ8867791.1"/>
    </source>
</evidence>
<dbReference type="Pfam" id="PF00245">
    <property type="entry name" value="Alk_phosphatase"/>
    <property type="match status" value="5"/>
</dbReference>
<keyword evidence="7 9" id="KW-0862">Zinc</keyword>
<evidence type="ECO:0000256" key="3">
    <source>
        <dbReference type="ARBA" id="ARBA00005984"/>
    </source>
</evidence>
<evidence type="ECO:0000256" key="4">
    <source>
        <dbReference type="ARBA" id="ARBA00012647"/>
    </source>
</evidence>
<evidence type="ECO:0000256" key="6">
    <source>
        <dbReference type="ARBA" id="ARBA00022801"/>
    </source>
</evidence>
<dbReference type="PROSITE" id="PS00123">
    <property type="entry name" value="ALKALINE_PHOSPHATASE"/>
    <property type="match status" value="1"/>
</dbReference>
<protein>
    <recommendedName>
        <fullName evidence="4 9">Alkaline phosphatase</fullName>
        <ecNumber evidence="4 9">3.1.3.1</ecNumber>
    </recommendedName>
</protein>
<dbReference type="SMART" id="SM00098">
    <property type="entry name" value="alkPPc"/>
    <property type="match status" value="1"/>
</dbReference>
<feature type="region of interest" description="Disordered" evidence="10">
    <location>
        <begin position="1327"/>
        <end position="1350"/>
    </location>
</feature>
<evidence type="ECO:0000256" key="8">
    <source>
        <dbReference type="ARBA" id="ARBA00022842"/>
    </source>
</evidence>
<feature type="region of interest" description="Disordered" evidence="10">
    <location>
        <begin position="889"/>
        <end position="941"/>
    </location>
</feature>
<sequence length="1532" mass="171435">MPSSAARSAGVGWRLRAMFHMLSADTRLYRLDMLGPVSARHPEHDIKYGPKMERRWSAMAGETGVPRENTPANGIVQHDSHMRKSGSEPAGYRARIALVGGERPSHCATAAPHKLSRAGMQGKKETRDARENPLTSFIVRHCSHGRKSGSDPARSRVRLTAWFTSVVLCLQTYCVVYKCGSLPADLLRGLQVLFSACKLTAWFTIVVLCLQTYCVDSQVADSACTATAFLSGVKTNRGIVGVSAKAEARDCETLGNTSNHITSIVQWAQGNKYGLVRSSVRPRCENEVELASCMCESLVRARGDWRQFWARARIFGQYASPLRSVSMLASHQGEPGSIPDRVTGFSQVGFVPDDEVGRRVFSGISCFPHPFIPVLLHTHLNCPHRLSGPRCKEPPESLHSKYTFRYRLFTVKRALLNILLKIYLYTRSYLLNIHFSDDFAISLYRRMNKVTSPVHGNANLTRGGIEYACVCVCARWQEAGRSTGLVTTTRVTHATPSGAYAHADRSWENDADTPRPCKDIAAQLILDQPGKDLNVRIALPEGFILYSILIILFFFYPLKLSKSTFVGLPGLRFCRTAVKVILHFIGCYSDFVVSGMSCRVRRAIVIMGGGRKNFRKKGARDEEGERGARRDPTDLIAEWKEDKSLRNATSRYVWNRSDLLSVDTNDTEYLLGSLPDIRMWESYRMMPLVGGFSRGTSRPSISVLLHTSLHPHRLSRPRLHREIRHRLQFHHCRHSHHQCSLHDRLHLLFHPEYQDYFCHQHLEPTTVYFEVLFRYTVKKNCEYEGLPLTSTDMEPRLLSSLPDGRLKNYDIGPMQFIRDTLKELIGLCKGSSTESQQVISTTPHAALVGIESSGDNDKAVNAKDGINVVQSICVKFTLTRLSREVDELQNKQSSDLNADDDHATPTKKLKLDIEDEPGIEDDHEDCTDDDYDDSDEPEDDGEFLDALTHLSTTFTTGYVKKAEHAENIGYLFPEYPNELVNRLRHWVAFQDGNFLHPASILPRRSVFNPRPGNSGFSHVGIVPDDAVGRLVFWGISRFPRPFIPALLHTHLDHPHRHSMLRAVQISSLHQSISCVHCLQNEFSITYAREFRLNIFTGLFASDHMAFNLEADKEKQPTLAEMTRVAIKILQNNVKGYFLLVEGGLIDHAHHSTRPHKALDETAQLHEAVQAAVDIADEQDTLIVVTADHSHTMSYSGYARRGGDILGDRLAAPTLVIQAVHDRGPRLRGGCFASNELSCGTFLVQSELFPRLKPGDTRHRKATGARPPGTRPGPFYPCTVPGPSPCPVCAAQCLYHVSSNLDVELTPMRVVEVNVELGLGKREIPRVRPRRPTASLRSGTIPTCDDPVTRPGIEPGPPWWEASRLIAQPPWPPRLAGVSKVDNLPYSTLSYANGPGYRKPERNRKRPDLKNENMSKFIFTPLSGVTRDNSVPAYLNTAARPQRMRGEGEVVVEHGESTLMRWNTENESIRDGEYRFPATVPLKKETHGGDDVAVFARGPWAHLFAGVYEQNVVAHLMAFASCVGSGFTACNWP</sequence>
<dbReference type="EMBL" id="JARBHB010000015">
    <property type="protein sequence ID" value="KAJ8867791.1"/>
    <property type="molecule type" value="Genomic_DNA"/>
</dbReference>
<keyword evidence="5" id="KW-0479">Metal-binding</keyword>
<dbReference type="InterPro" id="IPR017850">
    <property type="entry name" value="Alkaline_phosphatase_core_sf"/>
</dbReference>
<comment type="cofactor">
    <cofactor evidence="1">
        <name>Mg(2+)</name>
        <dbReference type="ChEBI" id="CHEBI:18420"/>
    </cofactor>
</comment>
<comment type="caution">
    <text evidence="11">The sequence shown here is derived from an EMBL/GenBank/DDBJ whole genome shotgun (WGS) entry which is preliminary data.</text>
</comment>
<name>A0ABQ9G8D8_9NEOP</name>
<dbReference type="EC" id="3.1.3.1" evidence="4 9"/>